<feature type="region of interest" description="Disordered" evidence="1">
    <location>
        <begin position="1"/>
        <end position="25"/>
    </location>
</feature>
<accession>A0A9N9LS95</accession>
<sequence>MTKDEHQRKVEEYDEERGGTVRKGEASRFKPGATVYFDPGGNSALECPYLISTVPSAKNYVLCNPTDYSVIKNSEVIRESKFVKG</sequence>
<dbReference type="OrthoDB" id="4650878at2759"/>
<dbReference type="Proteomes" id="UP000701801">
    <property type="component" value="Unassembled WGS sequence"/>
</dbReference>
<comment type="caution">
    <text evidence="2">The sequence shown here is derived from an EMBL/GenBank/DDBJ whole genome shotgun (WGS) entry which is preliminary data.</text>
</comment>
<keyword evidence="3" id="KW-1185">Reference proteome</keyword>
<gene>
    <name evidence="2" type="ORF">HYALB_00010529</name>
</gene>
<protein>
    <submittedName>
        <fullName evidence="2">Uncharacterized protein</fullName>
    </submittedName>
</protein>
<evidence type="ECO:0000313" key="3">
    <source>
        <dbReference type="Proteomes" id="UP000701801"/>
    </source>
</evidence>
<reference evidence="2" key="1">
    <citation type="submission" date="2021-07" db="EMBL/GenBank/DDBJ databases">
        <authorList>
            <person name="Durling M."/>
        </authorList>
    </citation>
    <scope>NUCLEOTIDE SEQUENCE</scope>
</reference>
<organism evidence="2 3">
    <name type="scientific">Hymenoscyphus albidus</name>
    <dbReference type="NCBI Taxonomy" id="595503"/>
    <lineage>
        <taxon>Eukaryota</taxon>
        <taxon>Fungi</taxon>
        <taxon>Dikarya</taxon>
        <taxon>Ascomycota</taxon>
        <taxon>Pezizomycotina</taxon>
        <taxon>Leotiomycetes</taxon>
        <taxon>Helotiales</taxon>
        <taxon>Helotiaceae</taxon>
        <taxon>Hymenoscyphus</taxon>
    </lineage>
</organism>
<evidence type="ECO:0000256" key="1">
    <source>
        <dbReference type="SAM" id="MobiDB-lite"/>
    </source>
</evidence>
<dbReference type="AlphaFoldDB" id="A0A9N9LS95"/>
<proteinExistence type="predicted"/>
<evidence type="ECO:0000313" key="2">
    <source>
        <dbReference type="EMBL" id="CAG8978567.1"/>
    </source>
</evidence>
<dbReference type="EMBL" id="CAJVRM010000266">
    <property type="protein sequence ID" value="CAG8978567.1"/>
    <property type="molecule type" value="Genomic_DNA"/>
</dbReference>
<name>A0A9N9LS95_9HELO</name>